<feature type="region of interest" description="Disordered" evidence="1">
    <location>
        <begin position="1"/>
        <end position="38"/>
    </location>
</feature>
<dbReference type="AlphaFoldDB" id="A0A816ZXN2"/>
<organism evidence="2">
    <name type="scientific">Brassica napus</name>
    <name type="common">Rape</name>
    <dbReference type="NCBI Taxonomy" id="3708"/>
    <lineage>
        <taxon>Eukaryota</taxon>
        <taxon>Viridiplantae</taxon>
        <taxon>Streptophyta</taxon>
        <taxon>Embryophyta</taxon>
        <taxon>Tracheophyta</taxon>
        <taxon>Spermatophyta</taxon>
        <taxon>Magnoliopsida</taxon>
        <taxon>eudicotyledons</taxon>
        <taxon>Gunneridae</taxon>
        <taxon>Pentapetalae</taxon>
        <taxon>rosids</taxon>
        <taxon>malvids</taxon>
        <taxon>Brassicales</taxon>
        <taxon>Brassicaceae</taxon>
        <taxon>Brassiceae</taxon>
        <taxon>Brassica</taxon>
    </lineage>
</organism>
<evidence type="ECO:0000313" key="2">
    <source>
        <dbReference type="EMBL" id="CAF2219033.1"/>
    </source>
</evidence>
<sequence length="38" mass="4224">KNPFRNPDHTQINTNTTTLNGRNHSTSPTSRFSGAPKQ</sequence>
<evidence type="ECO:0000256" key="1">
    <source>
        <dbReference type="SAM" id="MobiDB-lite"/>
    </source>
</evidence>
<accession>A0A816ZXN2</accession>
<dbReference type="EMBL" id="HG994362">
    <property type="protein sequence ID" value="CAF2219033.1"/>
    <property type="molecule type" value="Genomic_DNA"/>
</dbReference>
<gene>
    <name evidence="2" type="ORF">DARMORV10_A08P04920.1</name>
</gene>
<feature type="non-terminal residue" evidence="2">
    <location>
        <position position="1"/>
    </location>
</feature>
<protein>
    <submittedName>
        <fullName evidence="2">(rape) hypothetical protein</fullName>
    </submittedName>
</protein>
<reference evidence="2" key="1">
    <citation type="submission" date="2021-01" db="EMBL/GenBank/DDBJ databases">
        <authorList>
            <consortium name="Genoscope - CEA"/>
            <person name="William W."/>
        </authorList>
    </citation>
    <scope>NUCLEOTIDE SEQUENCE</scope>
</reference>
<proteinExistence type="predicted"/>
<feature type="compositionally biased region" description="Polar residues" evidence="1">
    <location>
        <begin position="9"/>
        <end position="32"/>
    </location>
</feature>
<name>A0A816ZXN2_BRANA</name>
<dbReference type="Proteomes" id="UP001295469">
    <property type="component" value="Chromosome A08"/>
</dbReference>